<feature type="binding site" evidence="9">
    <location>
        <begin position="176"/>
        <end position="177"/>
    </location>
    <ligand>
        <name>ATP</name>
        <dbReference type="ChEBI" id="CHEBI:30616"/>
    </ligand>
</feature>
<comment type="caution">
    <text evidence="9">Lacks conserved residue(s) required for the propagation of feature annotation.</text>
</comment>
<dbReference type="PANTHER" id="PTHR43210">
    <property type="entry name" value="DETHIOBIOTIN SYNTHETASE"/>
    <property type="match status" value="1"/>
</dbReference>
<dbReference type="GO" id="GO:0005829">
    <property type="term" value="C:cytosol"/>
    <property type="evidence" value="ECO:0007669"/>
    <property type="project" value="TreeGrafter"/>
</dbReference>
<protein>
    <recommendedName>
        <fullName evidence="9">ATP-dependent dethiobiotin synthetase BioD</fullName>
        <ecNumber evidence="9">6.3.3.3</ecNumber>
    </recommendedName>
    <alternativeName>
        <fullName evidence="9">DTB synthetase</fullName>
        <shortName evidence="9">DTBS</shortName>
    </alternativeName>
    <alternativeName>
        <fullName evidence="9">Dethiobiotin synthase</fullName>
    </alternativeName>
</protein>
<dbReference type="GO" id="GO:0042803">
    <property type="term" value="F:protein homodimerization activity"/>
    <property type="evidence" value="ECO:0007669"/>
    <property type="project" value="UniProtKB-ARBA"/>
</dbReference>
<gene>
    <name evidence="9 10" type="primary">bioD</name>
    <name evidence="10" type="ORF">IAB82_06625</name>
</gene>
<dbReference type="AlphaFoldDB" id="A0A9D9NFF7"/>
<evidence type="ECO:0000256" key="7">
    <source>
        <dbReference type="ARBA" id="ARBA00022842"/>
    </source>
</evidence>
<dbReference type="NCBIfam" id="TIGR00347">
    <property type="entry name" value="bioD"/>
    <property type="match status" value="1"/>
</dbReference>
<reference evidence="10" key="1">
    <citation type="submission" date="2020-10" db="EMBL/GenBank/DDBJ databases">
        <authorList>
            <person name="Gilroy R."/>
        </authorList>
    </citation>
    <scope>NUCLEOTIDE SEQUENCE</scope>
    <source>
        <strain evidence="10">B2-22910</strain>
    </source>
</reference>
<comment type="caution">
    <text evidence="10">The sequence shown here is derived from an EMBL/GenBank/DDBJ whole genome shotgun (WGS) entry which is preliminary data.</text>
</comment>
<dbReference type="CDD" id="cd03109">
    <property type="entry name" value="DTBS"/>
    <property type="match status" value="1"/>
</dbReference>
<comment type="function">
    <text evidence="9">Catalyzes a mechanistically unusual reaction, the ATP-dependent insertion of CO2 between the N7 and N8 nitrogen atoms of 7,8-diaminopelargonic acid (DAPA, also called 7,8-diammoniononanoate) to form a ureido ring.</text>
</comment>
<dbReference type="FunFam" id="3.40.50.300:FF:000292">
    <property type="entry name" value="ATP-dependent dethiobiotin synthetase BioD"/>
    <property type="match status" value="1"/>
</dbReference>
<dbReference type="PANTHER" id="PTHR43210:SF2">
    <property type="entry name" value="ATP-DEPENDENT DETHIOBIOTIN SYNTHETASE BIOD 2"/>
    <property type="match status" value="1"/>
</dbReference>
<evidence type="ECO:0000256" key="6">
    <source>
        <dbReference type="ARBA" id="ARBA00022840"/>
    </source>
</evidence>
<name>A0A9D9NFF7_9BACT</name>
<dbReference type="HAMAP" id="MF_00336">
    <property type="entry name" value="BioD"/>
    <property type="match status" value="1"/>
</dbReference>
<comment type="subunit">
    <text evidence="9">Homodimer.</text>
</comment>
<comment type="cofactor">
    <cofactor evidence="9">
        <name>Mg(2+)</name>
        <dbReference type="ChEBI" id="CHEBI:18420"/>
    </cofactor>
</comment>
<evidence type="ECO:0000256" key="1">
    <source>
        <dbReference type="ARBA" id="ARBA00022490"/>
    </source>
</evidence>
<comment type="pathway">
    <text evidence="9">Cofactor biosynthesis; biotin biosynthesis; biotin from 7,8-diaminononanoate: step 1/2.</text>
</comment>
<comment type="catalytic activity">
    <reaction evidence="9">
        <text>(7R,8S)-7,8-diammoniononanoate + CO2 + ATP = (4R,5S)-dethiobiotin + ADP + phosphate + 3 H(+)</text>
        <dbReference type="Rhea" id="RHEA:15805"/>
        <dbReference type="ChEBI" id="CHEBI:15378"/>
        <dbReference type="ChEBI" id="CHEBI:16526"/>
        <dbReference type="ChEBI" id="CHEBI:30616"/>
        <dbReference type="ChEBI" id="CHEBI:43474"/>
        <dbReference type="ChEBI" id="CHEBI:149469"/>
        <dbReference type="ChEBI" id="CHEBI:149473"/>
        <dbReference type="ChEBI" id="CHEBI:456216"/>
        <dbReference type="EC" id="6.3.3.3"/>
    </reaction>
</comment>
<dbReference type="Proteomes" id="UP000823603">
    <property type="component" value="Unassembled WGS sequence"/>
</dbReference>
<feature type="binding site" evidence="9">
    <location>
        <position position="18"/>
    </location>
    <ligand>
        <name>Mg(2+)</name>
        <dbReference type="ChEBI" id="CHEBI:18420"/>
    </ligand>
</feature>
<evidence type="ECO:0000256" key="5">
    <source>
        <dbReference type="ARBA" id="ARBA00022756"/>
    </source>
</evidence>
<dbReference type="GO" id="GO:0009102">
    <property type="term" value="P:biotin biosynthetic process"/>
    <property type="evidence" value="ECO:0007669"/>
    <property type="project" value="UniProtKB-UniRule"/>
</dbReference>
<keyword evidence="2 9" id="KW-0436">Ligase</keyword>
<dbReference type="EMBL" id="JADIMB010000096">
    <property type="protein sequence ID" value="MBO8471454.1"/>
    <property type="molecule type" value="Genomic_DNA"/>
</dbReference>
<dbReference type="EC" id="6.3.3.3" evidence="9"/>
<dbReference type="GO" id="GO:0004141">
    <property type="term" value="F:dethiobiotin synthase activity"/>
    <property type="evidence" value="ECO:0007669"/>
    <property type="project" value="UniProtKB-UniRule"/>
</dbReference>
<reference evidence="10" key="2">
    <citation type="journal article" date="2021" name="PeerJ">
        <title>Extensive microbial diversity within the chicken gut microbiome revealed by metagenomics and culture.</title>
        <authorList>
            <person name="Gilroy R."/>
            <person name="Ravi A."/>
            <person name="Getino M."/>
            <person name="Pursley I."/>
            <person name="Horton D.L."/>
            <person name="Alikhan N.F."/>
            <person name="Baker D."/>
            <person name="Gharbi K."/>
            <person name="Hall N."/>
            <person name="Watson M."/>
            <person name="Adriaenssens E.M."/>
            <person name="Foster-Nyarko E."/>
            <person name="Jarju S."/>
            <person name="Secka A."/>
            <person name="Antonio M."/>
            <person name="Oren A."/>
            <person name="Chaudhuri R.R."/>
            <person name="La Ragione R."/>
            <person name="Hildebrand F."/>
            <person name="Pallen M.J."/>
        </authorList>
    </citation>
    <scope>NUCLEOTIDE SEQUENCE</scope>
    <source>
        <strain evidence="10">B2-22910</strain>
    </source>
</reference>
<keyword evidence="1 9" id="KW-0963">Cytoplasm</keyword>
<evidence type="ECO:0000256" key="9">
    <source>
        <dbReference type="HAMAP-Rule" id="MF_00336"/>
    </source>
</evidence>
<evidence type="ECO:0000313" key="11">
    <source>
        <dbReference type="Proteomes" id="UP000823603"/>
    </source>
</evidence>
<keyword evidence="5 9" id="KW-0093">Biotin biosynthesis</keyword>
<evidence type="ECO:0000256" key="4">
    <source>
        <dbReference type="ARBA" id="ARBA00022741"/>
    </source>
</evidence>
<feature type="binding site" evidence="9">
    <location>
        <begin position="116"/>
        <end position="119"/>
    </location>
    <ligand>
        <name>ATP</name>
        <dbReference type="ChEBI" id="CHEBI:30616"/>
    </ligand>
</feature>
<comment type="similarity">
    <text evidence="9">Belongs to the dethiobiotin synthetase family.</text>
</comment>
<accession>A0A9D9NFF7</accession>
<keyword evidence="3 9" id="KW-0479">Metal-binding</keyword>
<keyword evidence="6 9" id="KW-0067">ATP-binding</keyword>
<evidence type="ECO:0000256" key="2">
    <source>
        <dbReference type="ARBA" id="ARBA00022598"/>
    </source>
</evidence>
<feature type="active site" evidence="9">
    <location>
        <position position="39"/>
    </location>
</feature>
<comment type="catalytic activity">
    <reaction evidence="8">
        <text>(7R,8S)-8-amino-7-(carboxyamino)nonanoate + ATP = (4R,5S)-dethiobiotin + ADP + phosphate + H(+)</text>
        <dbReference type="Rhea" id="RHEA:63684"/>
        <dbReference type="ChEBI" id="CHEBI:15378"/>
        <dbReference type="ChEBI" id="CHEBI:30616"/>
        <dbReference type="ChEBI" id="CHEBI:43474"/>
        <dbReference type="ChEBI" id="CHEBI:149470"/>
        <dbReference type="ChEBI" id="CHEBI:149473"/>
        <dbReference type="ChEBI" id="CHEBI:456216"/>
    </reaction>
</comment>
<comment type="subcellular location">
    <subcellularLocation>
        <location evidence="9">Cytoplasm</location>
    </subcellularLocation>
</comment>
<feature type="binding site" evidence="9">
    <location>
        <position position="43"/>
    </location>
    <ligand>
        <name>substrate</name>
    </ligand>
</feature>
<dbReference type="Gene3D" id="3.40.50.300">
    <property type="entry name" value="P-loop containing nucleotide triphosphate hydrolases"/>
    <property type="match status" value="1"/>
</dbReference>
<feature type="binding site" evidence="9">
    <location>
        <position position="116"/>
    </location>
    <ligand>
        <name>Mg(2+)</name>
        <dbReference type="ChEBI" id="CHEBI:18420"/>
    </ligand>
</feature>
<organism evidence="10 11">
    <name type="scientific">Candidatus Cryptobacteroides faecavium</name>
    <dbReference type="NCBI Taxonomy" id="2840762"/>
    <lineage>
        <taxon>Bacteria</taxon>
        <taxon>Pseudomonadati</taxon>
        <taxon>Bacteroidota</taxon>
        <taxon>Bacteroidia</taxon>
        <taxon>Bacteroidales</taxon>
        <taxon>Candidatus Cryptobacteroides</taxon>
    </lineage>
</organism>
<dbReference type="SUPFAM" id="SSF52540">
    <property type="entry name" value="P-loop containing nucleoside triphosphate hydrolases"/>
    <property type="match status" value="1"/>
</dbReference>
<dbReference type="InterPro" id="IPR004472">
    <property type="entry name" value="DTB_synth_BioD"/>
</dbReference>
<feature type="binding site" evidence="9">
    <location>
        <position position="51"/>
    </location>
    <ligand>
        <name>ATP</name>
        <dbReference type="ChEBI" id="CHEBI:30616"/>
    </ligand>
</feature>
<feature type="binding site" evidence="9">
    <location>
        <position position="51"/>
    </location>
    <ligand>
        <name>Mg(2+)</name>
        <dbReference type="ChEBI" id="CHEBI:18420"/>
    </ligand>
</feature>
<evidence type="ECO:0000313" key="10">
    <source>
        <dbReference type="EMBL" id="MBO8471454.1"/>
    </source>
</evidence>
<evidence type="ECO:0000256" key="8">
    <source>
        <dbReference type="ARBA" id="ARBA00047386"/>
    </source>
</evidence>
<sequence>MENNVYFVSGIDTDAGKSYATGYIARVWNAAGVRTVTQKFIQTGNTGMSEDILLHRKIMGCGILPEDEQRLTMPEIFSYPCSPHLASEIDGREIDFARIESATDTLSERYDAVLLEGAGGLMVPLTRDLLTIDYIKEKGYPLIFVTSGRLGSISHTLLSLEAVKNRGIPLKMLVFNMFPHEEDSTIADDTQTFLKDRLRREFPDTEYFTVPVLQSRPLRGCGE</sequence>
<keyword evidence="7 9" id="KW-0460">Magnesium</keyword>
<keyword evidence="4 9" id="KW-0547">Nucleotide-binding</keyword>
<dbReference type="PIRSF" id="PIRSF006755">
    <property type="entry name" value="DTB_synth"/>
    <property type="match status" value="1"/>
</dbReference>
<evidence type="ECO:0000256" key="3">
    <source>
        <dbReference type="ARBA" id="ARBA00022723"/>
    </source>
</evidence>
<dbReference type="GO" id="GO:0005524">
    <property type="term" value="F:ATP binding"/>
    <property type="evidence" value="ECO:0007669"/>
    <property type="project" value="UniProtKB-UniRule"/>
</dbReference>
<dbReference type="InterPro" id="IPR027417">
    <property type="entry name" value="P-loop_NTPase"/>
</dbReference>
<feature type="binding site" evidence="9">
    <location>
        <begin position="14"/>
        <end position="19"/>
    </location>
    <ligand>
        <name>ATP</name>
        <dbReference type="ChEBI" id="CHEBI:30616"/>
    </ligand>
</feature>
<proteinExistence type="inferred from homology"/>
<dbReference type="Pfam" id="PF13500">
    <property type="entry name" value="AAA_26"/>
    <property type="match status" value="1"/>
</dbReference>
<dbReference type="GO" id="GO:0000287">
    <property type="term" value="F:magnesium ion binding"/>
    <property type="evidence" value="ECO:0007669"/>
    <property type="project" value="UniProtKB-UniRule"/>
</dbReference>